<keyword evidence="5" id="KW-0812">Transmembrane</keyword>
<keyword evidence="5" id="KW-0472">Membrane</keyword>
<dbReference type="GO" id="GO:0016491">
    <property type="term" value="F:oxidoreductase activity"/>
    <property type="evidence" value="ECO:0007669"/>
    <property type="project" value="UniProtKB-KW"/>
</dbReference>
<feature type="chain" id="PRO_5032891762" description="Multicopper oxidase" evidence="6">
    <location>
        <begin position="24"/>
        <end position="639"/>
    </location>
</feature>
<dbReference type="PANTHER" id="PTHR11709">
    <property type="entry name" value="MULTI-COPPER OXIDASE"/>
    <property type="match status" value="1"/>
</dbReference>
<gene>
    <name evidence="9" type="ORF">LSCM1_08133</name>
</gene>
<dbReference type="Proteomes" id="UP000673552">
    <property type="component" value="Chromosome 3"/>
</dbReference>
<dbReference type="OrthoDB" id="2121828at2759"/>
<feature type="signal peptide" evidence="6">
    <location>
        <begin position="1"/>
        <end position="23"/>
    </location>
</feature>
<evidence type="ECO:0000256" key="6">
    <source>
        <dbReference type="SAM" id="SignalP"/>
    </source>
</evidence>
<keyword evidence="10" id="KW-1185">Reference proteome</keyword>
<name>A0A836GT96_9TRYP</name>
<evidence type="ECO:0000256" key="1">
    <source>
        <dbReference type="ARBA" id="ARBA00010609"/>
    </source>
</evidence>
<evidence type="ECO:0000313" key="10">
    <source>
        <dbReference type="Proteomes" id="UP000673552"/>
    </source>
</evidence>
<keyword evidence="5" id="KW-1133">Transmembrane helix</keyword>
<proteinExistence type="inferred from homology"/>
<dbReference type="GeneID" id="92517985"/>
<feature type="transmembrane region" description="Helical" evidence="5">
    <location>
        <begin position="580"/>
        <end position="600"/>
    </location>
</feature>
<dbReference type="CDD" id="cd13853">
    <property type="entry name" value="CuRO_1_Tth-MCO_like"/>
    <property type="match status" value="1"/>
</dbReference>
<feature type="region of interest" description="Disordered" evidence="4">
    <location>
        <begin position="618"/>
        <end position="639"/>
    </location>
</feature>
<evidence type="ECO:0000256" key="3">
    <source>
        <dbReference type="ARBA" id="ARBA00023002"/>
    </source>
</evidence>
<dbReference type="EMBL" id="JAFEUZ010000003">
    <property type="protein sequence ID" value="KAG5487767.1"/>
    <property type="molecule type" value="Genomic_DNA"/>
</dbReference>
<dbReference type="InterPro" id="IPR011707">
    <property type="entry name" value="Cu-oxidase-like_N"/>
</dbReference>
<dbReference type="InterPro" id="IPR008972">
    <property type="entry name" value="Cupredoxin"/>
</dbReference>
<evidence type="ECO:0000313" key="9">
    <source>
        <dbReference type="EMBL" id="KAG5487767.1"/>
    </source>
</evidence>
<evidence type="ECO:0000259" key="7">
    <source>
        <dbReference type="Pfam" id="PF07731"/>
    </source>
</evidence>
<feature type="domain" description="Plastocyanin-like" evidence="7">
    <location>
        <begin position="419"/>
        <end position="549"/>
    </location>
</feature>
<dbReference type="GO" id="GO:0005507">
    <property type="term" value="F:copper ion binding"/>
    <property type="evidence" value="ECO:0007669"/>
    <property type="project" value="InterPro"/>
</dbReference>
<dbReference type="SUPFAM" id="SSF49503">
    <property type="entry name" value="Cupredoxins"/>
    <property type="match status" value="3"/>
</dbReference>
<evidence type="ECO:0000256" key="2">
    <source>
        <dbReference type="ARBA" id="ARBA00022723"/>
    </source>
</evidence>
<evidence type="ECO:0000259" key="8">
    <source>
        <dbReference type="Pfam" id="PF07732"/>
    </source>
</evidence>
<comment type="caution">
    <text evidence="9">The sequence shown here is derived from an EMBL/GenBank/DDBJ whole genome shotgun (WGS) entry which is preliminary data.</text>
</comment>
<evidence type="ECO:0000256" key="5">
    <source>
        <dbReference type="SAM" id="Phobius"/>
    </source>
</evidence>
<keyword evidence="6" id="KW-0732">Signal</keyword>
<protein>
    <recommendedName>
        <fullName evidence="11">Multicopper oxidase</fullName>
    </recommendedName>
</protein>
<keyword evidence="3" id="KW-0560">Oxidoreductase</keyword>
<dbReference type="InterPro" id="IPR002355">
    <property type="entry name" value="Cu_oxidase_Cu_BS"/>
</dbReference>
<evidence type="ECO:0008006" key="11">
    <source>
        <dbReference type="Google" id="ProtNLM"/>
    </source>
</evidence>
<dbReference type="PANTHER" id="PTHR11709:SF2">
    <property type="entry name" value="MULTICOPPER OXIDASE LPR1"/>
    <property type="match status" value="1"/>
</dbReference>
<evidence type="ECO:0000256" key="4">
    <source>
        <dbReference type="SAM" id="MobiDB-lite"/>
    </source>
</evidence>
<dbReference type="KEGG" id="lmat:92517985"/>
<dbReference type="Pfam" id="PF07731">
    <property type="entry name" value="Cu-oxidase_2"/>
    <property type="match status" value="1"/>
</dbReference>
<dbReference type="AlphaFoldDB" id="A0A836GT96"/>
<dbReference type="RefSeq" id="XP_067181578.1">
    <property type="nucleotide sequence ID" value="XM_067325473.1"/>
</dbReference>
<dbReference type="InterPro" id="IPR045087">
    <property type="entry name" value="Cu-oxidase_fam"/>
</dbReference>
<accession>A0A836GT96</accession>
<reference evidence="9 10" key="1">
    <citation type="submission" date="2021-03" db="EMBL/GenBank/DDBJ databases">
        <title>Leishmania (Mundinia) martiniquensis Genome sequencing and assembly.</title>
        <authorList>
            <person name="Almutairi H."/>
            <person name="Gatherer D."/>
        </authorList>
    </citation>
    <scope>NUCLEOTIDE SEQUENCE [LARGE SCALE GENOMIC DNA]</scope>
    <source>
        <strain evidence="9">LSCM1</strain>
    </source>
</reference>
<dbReference type="PROSITE" id="PS00080">
    <property type="entry name" value="MULTICOPPER_OXIDASE2"/>
    <property type="match status" value="1"/>
</dbReference>
<sequence>MRAGNAFLLFVIVLCLVITAGNASDFIPSPTVLPKHRNITKVTLYVRSARISIPLERIGGKDVFFEYTGRFYEQGGSGPMLPGPTLKVNPGGRILLTLVNDLGKERLARTTGPMNTFHGPNITNVHFHGMHSDPKQDNPFKVALPGEKLVYNIIVPTDHERGLHWYHAHSHGAVYYQVMSGLFGAIDVGEGDLLRTPAHPFHGWDSVVLMIHLYRLESSTRCDGTPISVVDAAMGSLLPFNPRIVDRMGKEYEMPADLFLVNGQHRPTVKLKRGHPMLLRIVFAAGSCYVNMSLPKQCTFHVAAVDGIPLGRTVEVVEGWQYFTTATRRSLVVVCEEEGTYPVHHMDSESDVIFYLKSETVNQKGGGVVAFPVTMPKYSPDYLNLTGRSSFYREISFSQRSLPLQKTYYVLGQGPNCQSLQNSSTCHHESFQGEIGSSFGGYHGFMVPLRTVVTVRVYGDPTDTRPHTLHLHVNHFQFLSFVPRRGGHHENHTMAMYGIQSGEFRDTIPILDGVATIRWQAATYEGEVVYHCHILNHEDRGMMLSYLVYSPLSDEGQAVSRYQQSQTGAFFSPWLHRSQAYMALWALLLASVVAGGWLYLRHRGIRSFADAQHAFDARSDAGTPGERIPLLQPRASAHV</sequence>
<organism evidence="9 10">
    <name type="scientific">Leishmania martiniquensis</name>
    <dbReference type="NCBI Taxonomy" id="1580590"/>
    <lineage>
        <taxon>Eukaryota</taxon>
        <taxon>Discoba</taxon>
        <taxon>Euglenozoa</taxon>
        <taxon>Kinetoplastea</taxon>
        <taxon>Metakinetoplastina</taxon>
        <taxon>Trypanosomatida</taxon>
        <taxon>Trypanosomatidae</taxon>
        <taxon>Leishmaniinae</taxon>
        <taxon>Leishmania</taxon>
    </lineage>
</organism>
<dbReference type="InterPro" id="IPR011706">
    <property type="entry name" value="Cu-oxidase_C"/>
</dbReference>
<comment type="similarity">
    <text evidence="1">Belongs to the multicopper oxidase family.</text>
</comment>
<dbReference type="Gene3D" id="2.60.40.420">
    <property type="entry name" value="Cupredoxins - blue copper proteins"/>
    <property type="match status" value="3"/>
</dbReference>
<feature type="domain" description="Plastocyanin-like" evidence="8">
    <location>
        <begin position="80"/>
        <end position="188"/>
    </location>
</feature>
<dbReference type="Pfam" id="PF07732">
    <property type="entry name" value="Cu-oxidase_3"/>
    <property type="match status" value="1"/>
</dbReference>
<keyword evidence="2" id="KW-0479">Metal-binding</keyword>